<dbReference type="Gene3D" id="3.30.420.40">
    <property type="match status" value="2"/>
</dbReference>
<dbReference type="PANTHER" id="PTHR18964:SF149">
    <property type="entry name" value="BIFUNCTIONAL UDP-N-ACETYLGLUCOSAMINE 2-EPIMERASE_N-ACETYLMANNOSAMINE KINASE"/>
    <property type="match status" value="1"/>
</dbReference>
<evidence type="ECO:0000313" key="2">
    <source>
        <dbReference type="EMBL" id="KPL73156.1"/>
    </source>
</evidence>
<name>A0A0P6X1C7_9CHLR</name>
<dbReference type="Pfam" id="PF00480">
    <property type="entry name" value="ROK"/>
    <property type="match status" value="1"/>
</dbReference>
<evidence type="ECO:0000256" key="1">
    <source>
        <dbReference type="ARBA" id="ARBA00006479"/>
    </source>
</evidence>
<reference evidence="2 3" key="1">
    <citation type="submission" date="2015-07" db="EMBL/GenBank/DDBJ databases">
        <title>Genome sequence of Leptolinea tardivitalis DSM 16556.</title>
        <authorList>
            <person name="Hemp J."/>
            <person name="Ward L.M."/>
            <person name="Pace L.A."/>
            <person name="Fischer W.W."/>
        </authorList>
    </citation>
    <scope>NUCLEOTIDE SEQUENCE [LARGE SCALE GENOMIC DNA]</scope>
    <source>
        <strain evidence="2 3">YMTK-2</strain>
    </source>
</reference>
<dbReference type="PROSITE" id="PS01125">
    <property type="entry name" value="ROK"/>
    <property type="match status" value="1"/>
</dbReference>
<gene>
    <name evidence="2" type="ORF">ADM99_02620</name>
</gene>
<dbReference type="InterPro" id="IPR000600">
    <property type="entry name" value="ROK"/>
</dbReference>
<comment type="similarity">
    <text evidence="1">Belongs to the ROK (NagC/XylR) family.</text>
</comment>
<dbReference type="PANTHER" id="PTHR18964">
    <property type="entry name" value="ROK (REPRESSOR, ORF, KINASE) FAMILY"/>
    <property type="match status" value="1"/>
</dbReference>
<dbReference type="RefSeq" id="WP_062421540.1">
    <property type="nucleotide sequence ID" value="NZ_BBYA01000009.1"/>
</dbReference>
<comment type="caution">
    <text evidence="2">The sequence shown here is derived from an EMBL/GenBank/DDBJ whole genome shotgun (WGS) entry which is preliminary data.</text>
</comment>
<dbReference type="InterPro" id="IPR049874">
    <property type="entry name" value="ROK_cs"/>
</dbReference>
<dbReference type="InterPro" id="IPR043129">
    <property type="entry name" value="ATPase_NBD"/>
</dbReference>
<dbReference type="Proteomes" id="UP000050430">
    <property type="component" value="Unassembled WGS sequence"/>
</dbReference>
<keyword evidence="3" id="KW-1185">Reference proteome</keyword>
<evidence type="ECO:0008006" key="4">
    <source>
        <dbReference type="Google" id="ProtNLM"/>
    </source>
</evidence>
<organism evidence="2 3">
    <name type="scientific">Leptolinea tardivitalis</name>
    <dbReference type="NCBI Taxonomy" id="229920"/>
    <lineage>
        <taxon>Bacteria</taxon>
        <taxon>Bacillati</taxon>
        <taxon>Chloroflexota</taxon>
        <taxon>Anaerolineae</taxon>
        <taxon>Anaerolineales</taxon>
        <taxon>Anaerolineaceae</taxon>
        <taxon>Leptolinea</taxon>
    </lineage>
</organism>
<proteinExistence type="inferred from homology"/>
<protein>
    <recommendedName>
        <fullName evidence="4">Glucokinase</fullName>
    </recommendedName>
</protein>
<dbReference type="EMBL" id="LGCK01000006">
    <property type="protein sequence ID" value="KPL73156.1"/>
    <property type="molecule type" value="Genomic_DNA"/>
</dbReference>
<accession>A0A0P6X1C7</accession>
<dbReference type="SUPFAM" id="SSF53067">
    <property type="entry name" value="Actin-like ATPase domain"/>
    <property type="match status" value="1"/>
</dbReference>
<dbReference type="STRING" id="229920.ADM99_02620"/>
<dbReference type="AlphaFoldDB" id="A0A0P6X1C7"/>
<sequence length="323" mass="33781">MAKYIGGDLGGTNVRAGIVDTETGVVTNLISVPTIAREGQEAVLHRMADLFLNVIKSSGHKVEDIGGVGIGAPGSIDIENGRTIFLPNLYGHWENAPVADKIKEYTGLKTYLLNDVRAITFGEWKFGAGRGARTMAVYAIGTGIGGGMVIDNQLHLGLDGTAGEVGHTMIDYNGPLCGCGNHGCLEMYASSPAIAAAGLKAVVQGWTTKIGELAGYDLNKITAKTVSTAALMGDPVAREIYEKVGFYLGIAISNTILTIAPDKIVIGGGGVQAGDLLLEPIRKTIKERVKMANVDKISVVPAELGDNGGVIGSALWAYQRNQA</sequence>
<dbReference type="OrthoDB" id="9795247at2"/>
<evidence type="ECO:0000313" key="3">
    <source>
        <dbReference type="Proteomes" id="UP000050430"/>
    </source>
</evidence>